<comment type="caution">
    <text evidence="1">The sequence shown here is derived from an EMBL/GenBank/DDBJ whole genome shotgun (WGS) entry which is preliminary data.</text>
</comment>
<reference evidence="1" key="2">
    <citation type="journal article" date="2022" name="Sci. Total Environ.">
        <title>Prevalence, transmission, and molecular epidemiology of tet(X)-positive bacteria among humans, animals, and environmental niches in China: An epidemiological, and genomic-based study.</title>
        <authorList>
            <person name="Dong N."/>
            <person name="Zeng Y."/>
            <person name="Cai C."/>
            <person name="Sun C."/>
            <person name="Lu J."/>
            <person name="Liu C."/>
            <person name="Zhou H."/>
            <person name="Sun Q."/>
            <person name="Shu L."/>
            <person name="Wang H."/>
            <person name="Wang Y."/>
            <person name="Wang S."/>
            <person name="Wu C."/>
            <person name="Chan E.W."/>
            <person name="Chen G."/>
            <person name="Shen Z."/>
            <person name="Chen S."/>
            <person name="Zhang R."/>
        </authorList>
    </citation>
    <scope>NUCLEOTIDE SEQUENCE</scope>
    <source>
        <strain evidence="1">DF46-2-2</strain>
    </source>
</reference>
<sequence length="196" mass="22313">MEFKSGRLSISPAKLYDDEQRVRYEVPGMNTECVDRLRNDSFYLVDVEQQVVIHRYSTSRVPQIIGSAERCSLETARVNTGKIQKTGHPQRTCLPYYLTPKPKGHPSSRYQQLFIQKNGDEALLFCSTSNQISQSPHKAIRVYNLVAKDFSGQPADALNTAAAQLLLRTYTLDLLRYKEVTQSSLLEKIARMVLEN</sequence>
<reference evidence="1" key="1">
    <citation type="submission" date="2020-06" db="EMBL/GenBank/DDBJ databases">
        <authorList>
            <person name="Dong N."/>
        </authorList>
    </citation>
    <scope>NUCLEOTIDE SEQUENCE</scope>
    <source>
        <strain evidence="1">DF46-2-2</strain>
    </source>
</reference>
<accession>A0AAW7DQ18</accession>
<evidence type="ECO:0000313" key="2">
    <source>
        <dbReference type="Proteomes" id="UP001173465"/>
    </source>
</evidence>
<gene>
    <name evidence="1" type="ORF">HX099_01085</name>
</gene>
<evidence type="ECO:0000313" key="1">
    <source>
        <dbReference type="EMBL" id="MDM1695268.1"/>
    </source>
</evidence>
<dbReference type="Proteomes" id="UP001173465">
    <property type="component" value="Unassembled WGS sequence"/>
</dbReference>
<dbReference type="EMBL" id="JACANB010000001">
    <property type="protein sequence ID" value="MDM1695268.1"/>
    <property type="molecule type" value="Genomic_DNA"/>
</dbReference>
<organism evidence="1 2">
    <name type="scientific">Thiopseudomonas alkaliphila</name>
    <dbReference type="NCBI Taxonomy" id="1697053"/>
    <lineage>
        <taxon>Bacteria</taxon>
        <taxon>Pseudomonadati</taxon>
        <taxon>Pseudomonadota</taxon>
        <taxon>Gammaproteobacteria</taxon>
        <taxon>Pseudomonadales</taxon>
        <taxon>Pseudomonadaceae</taxon>
        <taxon>Thiopseudomonas</taxon>
    </lineage>
</organism>
<protein>
    <submittedName>
        <fullName evidence="1">Uncharacterized protein</fullName>
    </submittedName>
</protein>
<name>A0AAW7DQ18_9GAMM</name>
<proteinExistence type="predicted"/>
<dbReference type="AlphaFoldDB" id="A0AAW7DQ18"/>